<feature type="signal peptide" evidence="1">
    <location>
        <begin position="1"/>
        <end position="24"/>
    </location>
</feature>
<dbReference type="Gramene" id="TraesARI5A03G02647610.1">
    <property type="protein sequence ID" value="TraesARI5A03G02647610.1"/>
    <property type="gene ID" value="TraesARI5A03G02647610"/>
</dbReference>
<dbReference type="Gramene" id="TraesMAC5A03G02604590.1">
    <property type="protein sequence ID" value="TraesMAC5A03G02604590.1"/>
    <property type="gene ID" value="TraesMAC5A03G02604590"/>
</dbReference>
<dbReference type="Gramene" id="TraesCS5A02G097700.1">
    <property type="protein sequence ID" value="TraesCS5A02G097700.1"/>
    <property type="gene ID" value="TraesCS5A02G097700"/>
</dbReference>
<dbReference type="AlphaFoldDB" id="A0A3B6KEC7"/>
<dbReference type="Gramene" id="TraesCLE_scaffold_024947_01G000200.1">
    <property type="protein sequence ID" value="TraesCLE_scaffold_024947_01G000200.1"/>
    <property type="gene ID" value="TraesCLE_scaffold_024947_01G000200"/>
</dbReference>
<dbReference type="Gramene" id="TraesROB_scaffold_060023_01G000100.1">
    <property type="protein sequence ID" value="TraesROB_scaffold_060023_01G000100.1"/>
    <property type="gene ID" value="TraesROB_scaffold_060023_01G000100"/>
</dbReference>
<feature type="chain" id="PRO_5043176456" description="Embryo surrounding factor 1 brassicaceae domain-containing protein" evidence="1">
    <location>
        <begin position="25"/>
        <end position="127"/>
    </location>
</feature>
<keyword evidence="1" id="KW-0732">Signal</keyword>
<organism evidence="2">
    <name type="scientific">Triticum aestivum</name>
    <name type="common">Wheat</name>
    <dbReference type="NCBI Taxonomy" id="4565"/>
    <lineage>
        <taxon>Eukaryota</taxon>
        <taxon>Viridiplantae</taxon>
        <taxon>Streptophyta</taxon>
        <taxon>Embryophyta</taxon>
        <taxon>Tracheophyta</taxon>
        <taxon>Spermatophyta</taxon>
        <taxon>Magnoliopsida</taxon>
        <taxon>Liliopsida</taxon>
        <taxon>Poales</taxon>
        <taxon>Poaceae</taxon>
        <taxon>BOP clade</taxon>
        <taxon>Pooideae</taxon>
        <taxon>Triticodae</taxon>
        <taxon>Triticeae</taxon>
        <taxon>Triticinae</taxon>
        <taxon>Triticum</taxon>
    </lineage>
</organism>
<dbReference type="Gramene" id="TraesPARA_EIv1.0_1603130.1">
    <property type="protein sequence ID" value="TraesPARA_EIv1.0_1603130.1.CDS"/>
    <property type="gene ID" value="TraesPARA_EIv1.0_1603130"/>
</dbReference>
<dbReference type="Gramene" id="TraesCAD_scaffold_070213_01G000100.1">
    <property type="protein sequence ID" value="TraesCAD_scaffold_070213_01G000100.1"/>
    <property type="gene ID" value="TraesCAD_scaffold_070213_01G000100"/>
</dbReference>
<dbReference type="Gramene" id="TraesSYM5A03G02634870.1">
    <property type="protein sequence ID" value="TraesSYM5A03G02634870.1"/>
    <property type="gene ID" value="TraesSYM5A03G02634870"/>
</dbReference>
<reference evidence="2" key="1">
    <citation type="submission" date="2018-08" db="EMBL/GenBank/DDBJ databases">
        <authorList>
            <person name="Rossello M."/>
        </authorList>
    </citation>
    <scope>NUCLEOTIDE SEQUENCE [LARGE SCALE GENOMIC DNA]</scope>
    <source>
        <strain evidence="2">cv. Chinese Spring</strain>
    </source>
</reference>
<dbReference type="Gramene" id="TraesCS5A03G0246300.1">
    <property type="protein sequence ID" value="TraesCS5A03G0246300.1.CDS"/>
    <property type="gene ID" value="TraesCS5A03G0246300"/>
</dbReference>
<evidence type="ECO:0008006" key="4">
    <source>
        <dbReference type="Google" id="ProtNLM"/>
    </source>
</evidence>
<sequence length="127" mass="13902">MRGSNLVQPTTIFFIGCLVVCVQCGLDANEMVVKQDGRVANTSTDAAVVNSTSVGDSKITVKFCIQNLGCHLSDGYRGTCYCCQKAEVECFRTRSECQDICPTCNPKCQPPSGSLGWNFRLKQIVHR</sequence>
<dbReference type="Gramene" id="TraesLAC5A03G02559990.1">
    <property type="protein sequence ID" value="TraesLAC5A03G02559990.1"/>
    <property type="gene ID" value="TraesLAC5A03G02559990"/>
</dbReference>
<dbReference type="OMA" id="LASAHCE"/>
<dbReference type="Gramene" id="TraesLDM5A03G02610090.1">
    <property type="protein sequence ID" value="TraesLDM5A03G02610090.1"/>
    <property type="gene ID" value="TraesLDM5A03G02610090"/>
</dbReference>
<evidence type="ECO:0000313" key="2">
    <source>
        <dbReference type="EnsemblPlants" id="TraesCS5A02G097700.1"/>
    </source>
</evidence>
<accession>A0A3B6KEC7</accession>
<dbReference type="Gramene" id="TraesJAG5A03G02607780.1">
    <property type="protein sequence ID" value="TraesJAG5A03G02607780.1"/>
    <property type="gene ID" value="TraesJAG5A03G02607780"/>
</dbReference>
<dbReference type="EnsemblPlants" id="TraesCS5A02G097700.1">
    <property type="protein sequence ID" value="TraesCS5A02G097700.1"/>
    <property type="gene ID" value="TraesCS5A02G097700"/>
</dbReference>
<reference evidence="2" key="2">
    <citation type="submission" date="2018-10" db="UniProtKB">
        <authorList>
            <consortium name="EnsemblPlants"/>
        </authorList>
    </citation>
    <scope>IDENTIFICATION</scope>
</reference>
<dbReference type="Gramene" id="TraesNOR5A03G02626310.1">
    <property type="protein sequence ID" value="TraesNOR5A03G02626310.1"/>
    <property type="gene ID" value="TraesNOR5A03G02626310"/>
</dbReference>
<dbReference type="Proteomes" id="UP000019116">
    <property type="component" value="Chromosome 5A"/>
</dbReference>
<dbReference type="Gramene" id="TraesJUL5A03G02626110.1">
    <property type="protein sequence ID" value="TraesJUL5A03G02626110.1"/>
    <property type="gene ID" value="TraesJUL5A03G02626110"/>
</dbReference>
<evidence type="ECO:0000313" key="3">
    <source>
        <dbReference type="Proteomes" id="UP000019116"/>
    </source>
</evidence>
<proteinExistence type="predicted"/>
<name>A0A3B6KEC7_WHEAT</name>
<evidence type="ECO:0000256" key="1">
    <source>
        <dbReference type="SAM" id="SignalP"/>
    </source>
</evidence>
<keyword evidence="3" id="KW-1185">Reference proteome</keyword>
<dbReference type="PROSITE" id="PS51257">
    <property type="entry name" value="PROKAR_LIPOPROTEIN"/>
    <property type="match status" value="1"/>
</dbReference>
<dbReference type="Gramene" id="TraesWEE_scaffold_136025_01G000200.1">
    <property type="protein sequence ID" value="TraesWEE_scaffold_136025_01G000200.1"/>
    <property type="gene ID" value="TraesWEE_scaffold_136025_01G000200"/>
</dbReference>
<dbReference type="Gramene" id="TraesSTA5A03G02596780.1">
    <property type="protein sequence ID" value="TraesSTA5A03G02596780.1"/>
    <property type="gene ID" value="TraesSTA5A03G02596780"/>
</dbReference>
<protein>
    <recommendedName>
        <fullName evidence="4">Embryo surrounding factor 1 brassicaceae domain-containing protein</fullName>
    </recommendedName>
</protein>